<keyword evidence="4 9" id="KW-0418">Kinase</keyword>
<dbReference type="InterPro" id="IPR017441">
    <property type="entry name" value="Protein_kinase_ATP_BS"/>
</dbReference>
<dbReference type="RefSeq" id="XP_001009372.2">
    <property type="nucleotide sequence ID" value="XM_001009372.3"/>
</dbReference>
<sequence>MDKYQLVKNLGDGTYGTVFKAINKENGEIVAIKKMKRKYRNWDECMSLREVKSLRKMNHPNLVKLKEVLQIKDELMLVFEYVDLNLYQMYMTYKEKKTQIPESVIKKIIYQIALGLDSLHNTGYFHRDLKPENLLVNMSSLNVKVCDFGLAREVRCRPPFTEYVSTRWYRAPEILLHSQNYNSPIDVFALGCIMAELYNLQPLFSGQNEVDQFYKIVSVLGTPQNWNEGAKLAQKLQLTIPKKEPLPLPQVVPRASLDALQLLGDMLQYDPMKRPTAIQITKYPYFDDIRKENSDSGSQVFSHSNLQEAHSGNALTQQKSNHTLSITNIPNKVSENAYKEIKNPWFVNNQQSYQQQQSVLNENNFAKKQNTQSYQSFNTLNLSKPQNPFQQYKDEFLKNQNIYSKQHVQDSNYAKRAANQLLYEQQQSQQNLNPASTTNYHFASKSNLNGAQNSGLPFGGTLERPLNFNNQYDLQKVNRRQNNLLKKNYENFNSIQSNNEPQYFNQQKYSDLQSSLDNQAAAFFNQFNKVQVSNNNYQNYHNNKNSSLPPEYRNVNNEAESQQLNKMFEDKLNWAF</sequence>
<dbReference type="Pfam" id="PF00069">
    <property type="entry name" value="Pkinase"/>
    <property type="match status" value="1"/>
</dbReference>
<organism evidence="9 10">
    <name type="scientific">Tetrahymena thermophila (strain SB210)</name>
    <dbReference type="NCBI Taxonomy" id="312017"/>
    <lineage>
        <taxon>Eukaryota</taxon>
        <taxon>Sar</taxon>
        <taxon>Alveolata</taxon>
        <taxon>Ciliophora</taxon>
        <taxon>Intramacronucleata</taxon>
        <taxon>Oligohymenophorea</taxon>
        <taxon>Hymenostomatida</taxon>
        <taxon>Tetrahymenina</taxon>
        <taxon>Tetrahymenidae</taxon>
        <taxon>Tetrahymena</taxon>
    </lineage>
</organism>
<keyword evidence="1" id="KW-0723">Serine/threonine-protein kinase</keyword>
<keyword evidence="5 6" id="KW-0067">ATP-binding</keyword>
<dbReference type="EMBL" id="GG662798">
    <property type="protein sequence ID" value="EAR89127.2"/>
    <property type="molecule type" value="Genomic_DNA"/>
</dbReference>
<reference evidence="10" key="1">
    <citation type="journal article" date="2006" name="PLoS Biol.">
        <title>Macronuclear genome sequence of the ciliate Tetrahymena thermophila, a model eukaryote.</title>
        <authorList>
            <person name="Eisen J.A."/>
            <person name="Coyne R.S."/>
            <person name="Wu M."/>
            <person name="Wu D."/>
            <person name="Thiagarajan M."/>
            <person name="Wortman J.R."/>
            <person name="Badger J.H."/>
            <person name="Ren Q."/>
            <person name="Amedeo P."/>
            <person name="Jones K.M."/>
            <person name="Tallon L.J."/>
            <person name="Delcher A.L."/>
            <person name="Salzberg S.L."/>
            <person name="Silva J.C."/>
            <person name="Haas B.J."/>
            <person name="Majoros W.H."/>
            <person name="Farzad M."/>
            <person name="Carlton J.M."/>
            <person name="Smith R.K. Jr."/>
            <person name="Garg J."/>
            <person name="Pearlman R.E."/>
            <person name="Karrer K.M."/>
            <person name="Sun L."/>
            <person name="Manning G."/>
            <person name="Elde N.C."/>
            <person name="Turkewitz A.P."/>
            <person name="Asai D.J."/>
            <person name="Wilkes D.E."/>
            <person name="Wang Y."/>
            <person name="Cai H."/>
            <person name="Collins K."/>
            <person name="Stewart B.A."/>
            <person name="Lee S.R."/>
            <person name="Wilamowska K."/>
            <person name="Weinberg Z."/>
            <person name="Ruzzo W.L."/>
            <person name="Wloga D."/>
            <person name="Gaertig J."/>
            <person name="Frankel J."/>
            <person name="Tsao C.-C."/>
            <person name="Gorovsky M.A."/>
            <person name="Keeling P.J."/>
            <person name="Waller R.F."/>
            <person name="Patron N.J."/>
            <person name="Cherry J.M."/>
            <person name="Stover N.A."/>
            <person name="Krieger C.J."/>
            <person name="del Toro C."/>
            <person name="Ryder H.F."/>
            <person name="Williamson S.C."/>
            <person name="Barbeau R.A."/>
            <person name="Hamilton E.P."/>
            <person name="Orias E."/>
        </authorList>
    </citation>
    <scope>NUCLEOTIDE SEQUENCE [LARGE SCALE GENOMIC DNA]</scope>
    <source>
        <strain evidence="10">SB210</strain>
    </source>
</reference>
<accession>Q22V21</accession>
<dbReference type="Proteomes" id="UP000009168">
    <property type="component" value="Unassembled WGS sequence"/>
</dbReference>
<gene>
    <name evidence="9" type="ORF">TTHERM_00576780</name>
</gene>
<dbReference type="Gene3D" id="1.10.510.10">
    <property type="entry name" value="Transferase(Phosphotransferase) domain 1"/>
    <property type="match status" value="1"/>
</dbReference>
<evidence type="ECO:0000256" key="1">
    <source>
        <dbReference type="ARBA" id="ARBA00022527"/>
    </source>
</evidence>
<dbReference type="PANTHER" id="PTHR24055">
    <property type="entry name" value="MITOGEN-ACTIVATED PROTEIN KINASE"/>
    <property type="match status" value="1"/>
</dbReference>
<evidence type="ECO:0000256" key="4">
    <source>
        <dbReference type="ARBA" id="ARBA00022777"/>
    </source>
</evidence>
<evidence type="ECO:0000256" key="5">
    <source>
        <dbReference type="ARBA" id="ARBA00022840"/>
    </source>
</evidence>
<dbReference type="KEGG" id="tet:TTHERM_00576780"/>
<dbReference type="InterPro" id="IPR050117">
    <property type="entry name" value="MAPK"/>
</dbReference>
<protein>
    <submittedName>
        <fullName evidence="9">Cyclin-dependent kinase-like Serine/Threonine kinase family protein</fullName>
    </submittedName>
</protein>
<dbReference type="InterPro" id="IPR008271">
    <property type="entry name" value="Ser/Thr_kinase_AS"/>
</dbReference>
<feature type="binding site" evidence="6">
    <location>
        <position position="34"/>
    </location>
    <ligand>
        <name>ATP</name>
        <dbReference type="ChEBI" id="CHEBI:30616"/>
    </ligand>
</feature>
<evidence type="ECO:0000259" key="8">
    <source>
        <dbReference type="PROSITE" id="PS50011"/>
    </source>
</evidence>
<dbReference type="STRING" id="312017.Q22V21"/>
<dbReference type="eggNOG" id="KOG0661">
    <property type="taxonomic scope" value="Eukaryota"/>
</dbReference>
<evidence type="ECO:0000313" key="9">
    <source>
        <dbReference type="EMBL" id="EAR89127.2"/>
    </source>
</evidence>
<dbReference type="OrthoDB" id="2158884at2759"/>
<dbReference type="InParanoid" id="Q22V21"/>
<keyword evidence="3 6" id="KW-0547">Nucleotide-binding</keyword>
<dbReference type="HOGENOM" id="CLU_000288_181_25_1"/>
<dbReference type="GO" id="GO:0004674">
    <property type="term" value="F:protein serine/threonine kinase activity"/>
    <property type="evidence" value="ECO:0007669"/>
    <property type="project" value="UniProtKB-KW"/>
</dbReference>
<dbReference type="Gene3D" id="3.30.200.20">
    <property type="entry name" value="Phosphorylase Kinase, domain 1"/>
    <property type="match status" value="1"/>
</dbReference>
<dbReference type="InterPro" id="IPR000719">
    <property type="entry name" value="Prot_kinase_dom"/>
</dbReference>
<dbReference type="GeneID" id="7823783"/>
<dbReference type="AlphaFoldDB" id="Q22V21"/>
<dbReference type="FunFam" id="3.30.200.20:FF:000545">
    <property type="entry name" value="CMGC family protein kinase"/>
    <property type="match status" value="1"/>
</dbReference>
<dbReference type="FunFam" id="1.10.510.10:FF:000624">
    <property type="entry name" value="Mitogen-activated protein kinase"/>
    <property type="match status" value="1"/>
</dbReference>
<dbReference type="InterPro" id="IPR011009">
    <property type="entry name" value="Kinase-like_dom_sf"/>
</dbReference>
<evidence type="ECO:0000256" key="3">
    <source>
        <dbReference type="ARBA" id="ARBA00022741"/>
    </source>
</evidence>
<feature type="compositionally biased region" description="Polar residues" evidence="7">
    <location>
        <begin position="434"/>
        <end position="448"/>
    </location>
</feature>
<feature type="domain" description="Protein kinase" evidence="8">
    <location>
        <begin position="4"/>
        <end position="286"/>
    </location>
</feature>
<name>Q22V21_TETTS</name>
<evidence type="ECO:0000313" key="10">
    <source>
        <dbReference type="Proteomes" id="UP000009168"/>
    </source>
</evidence>
<evidence type="ECO:0000256" key="6">
    <source>
        <dbReference type="PROSITE-ProRule" id="PRU10141"/>
    </source>
</evidence>
<evidence type="ECO:0000256" key="7">
    <source>
        <dbReference type="SAM" id="MobiDB-lite"/>
    </source>
</evidence>
<dbReference type="CDD" id="cd07830">
    <property type="entry name" value="STKc_MAK_like"/>
    <property type="match status" value="1"/>
</dbReference>
<dbReference type="PROSITE" id="PS00108">
    <property type="entry name" value="PROTEIN_KINASE_ST"/>
    <property type="match status" value="1"/>
</dbReference>
<dbReference type="OMA" id="YDEQPAN"/>
<evidence type="ECO:0000256" key="2">
    <source>
        <dbReference type="ARBA" id="ARBA00022679"/>
    </source>
</evidence>
<proteinExistence type="predicted"/>
<keyword evidence="2" id="KW-0808">Transferase</keyword>
<keyword evidence="10" id="KW-1185">Reference proteome</keyword>
<dbReference type="SMART" id="SM00220">
    <property type="entry name" value="S_TKc"/>
    <property type="match status" value="1"/>
</dbReference>
<dbReference type="SUPFAM" id="SSF56112">
    <property type="entry name" value="Protein kinase-like (PK-like)"/>
    <property type="match status" value="1"/>
</dbReference>
<dbReference type="GO" id="GO:0005524">
    <property type="term" value="F:ATP binding"/>
    <property type="evidence" value="ECO:0007669"/>
    <property type="project" value="UniProtKB-UniRule"/>
</dbReference>
<dbReference type="PROSITE" id="PS00107">
    <property type="entry name" value="PROTEIN_KINASE_ATP"/>
    <property type="match status" value="1"/>
</dbReference>
<dbReference type="PROSITE" id="PS50011">
    <property type="entry name" value="PROTEIN_KINASE_DOM"/>
    <property type="match status" value="1"/>
</dbReference>
<feature type="region of interest" description="Disordered" evidence="7">
    <location>
        <begin position="426"/>
        <end position="448"/>
    </location>
</feature>